<dbReference type="SMART" id="SM01144">
    <property type="entry name" value="DTW"/>
    <property type="match status" value="1"/>
</dbReference>
<evidence type="ECO:0000256" key="2">
    <source>
        <dbReference type="ARBA" id="ARBA00022679"/>
    </source>
</evidence>
<evidence type="ECO:0000313" key="7">
    <source>
        <dbReference type="EMBL" id="QKV52089.1"/>
    </source>
</evidence>
<dbReference type="Pfam" id="PF03942">
    <property type="entry name" value="DTW"/>
    <property type="match status" value="1"/>
</dbReference>
<dbReference type="EC" id="2.5.1.25" evidence="1"/>
<evidence type="ECO:0000256" key="1">
    <source>
        <dbReference type="ARBA" id="ARBA00012386"/>
    </source>
</evidence>
<gene>
    <name evidence="7" type="ORF">HUK68_03775</name>
</gene>
<dbReference type="PANTHER" id="PTHR21392">
    <property type="entry name" value="TRNA-URIDINE AMINOCARBOXYPROPYLTRANSFERASE 2"/>
    <property type="match status" value="1"/>
</dbReference>
<dbReference type="PANTHER" id="PTHR21392:SF0">
    <property type="entry name" value="TRNA-URIDINE AMINOCARBOXYPROPYLTRANSFERASE 2"/>
    <property type="match status" value="1"/>
</dbReference>
<feature type="domain" description="DTW" evidence="6">
    <location>
        <begin position="3"/>
        <end position="206"/>
    </location>
</feature>
<keyword evidence="3" id="KW-0949">S-adenosyl-L-methionine</keyword>
<reference evidence="7 8" key="1">
    <citation type="submission" date="2020-06" db="EMBL/GenBank/DDBJ databases">
        <title>Acidovorax antarctica sp. nov., isolated from Corinth ice sheet soil, Antarctic Fields Peninsula.</title>
        <authorList>
            <person name="Xu Q."/>
            <person name="Peng F."/>
        </authorList>
    </citation>
    <scope>NUCLEOTIDE SEQUENCE [LARGE SCALE GENOMIC DNA]</scope>
    <source>
        <strain evidence="7 8">16-35-5</strain>
    </source>
</reference>
<evidence type="ECO:0000256" key="4">
    <source>
        <dbReference type="ARBA" id="ARBA00022694"/>
    </source>
</evidence>
<accession>A0A6N1WY02</accession>
<evidence type="ECO:0000313" key="8">
    <source>
        <dbReference type="Proteomes" id="UP000509579"/>
    </source>
</evidence>
<dbReference type="Proteomes" id="UP000509579">
    <property type="component" value="Chromosome"/>
</dbReference>
<dbReference type="RefSeq" id="WP_175502990.1">
    <property type="nucleotide sequence ID" value="NZ_CAURQT010000028.1"/>
</dbReference>
<protein>
    <recommendedName>
        <fullName evidence="1">tRNA-uridine aminocarboxypropyltransferase</fullName>
        <ecNumber evidence="1">2.5.1.25</ecNumber>
    </recommendedName>
</protein>
<comment type="similarity">
    <text evidence="5">Belongs to the TDD superfamily. DTWD2 family.</text>
</comment>
<dbReference type="KEGG" id="aant:HUK68_03775"/>
<dbReference type="EMBL" id="CP054840">
    <property type="protein sequence ID" value="QKV52089.1"/>
    <property type="molecule type" value="Genomic_DNA"/>
</dbReference>
<dbReference type="InterPro" id="IPR039262">
    <property type="entry name" value="DTWD2/TAPT"/>
</dbReference>
<keyword evidence="2" id="KW-0808">Transferase</keyword>
<evidence type="ECO:0000256" key="3">
    <source>
        <dbReference type="ARBA" id="ARBA00022691"/>
    </source>
</evidence>
<keyword evidence="8" id="KW-1185">Reference proteome</keyword>
<dbReference type="AlphaFoldDB" id="A0A6N1WY02"/>
<sequence length="208" mass="23485">MTARALCLRCARPQRNCICALAQRVECATEVLILQHPLEVHEAKGTARLLHLCLPRSRIEVGERFDAQQLEQWLQRDAQGNAALSHALLLYPESPHDAALPLQPAPPLPAAWLQAPQQLRLVVIDGTWRKSRKMLYLNPLLQQLPRLALHDLPASRYAIRRAHRPGQLSTLEATCCALAQLQPAQDFTPLLHAMDALVQREQQWRRPG</sequence>
<proteinExistence type="inferred from homology"/>
<evidence type="ECO:0000256" key="5">
    <source>
        <dbReference type="ARBA" id="ARBA00034489"/>
    </source>
</evidence>
<evidence type="ECO:0000259" key="6">
    <source>
        <dbReference type="SMART" id="SM01144"/>
    </source>
</evidence>
<name>A0A6N1WY02_9BURK</name>
<dbReference type="GO" id="GO:0016432">
    <property type="term" value="F:tRNA-uridine aminocarboxypropyltransferase activity"/>
    <property type="evidence" value="ECO:0007669"/>
    <property type="project" value="UniProtKB-EC"/>
</dbReference>
<keyword evidence="4" id="KW-0819">tRNA processing</keyword>
<dbReference type="InterPro" id="IPR005636">
    <property type="entry name" value="DTW"/>
</dbReference>
<dbReference type="GO" id="GO:0008033">
    <property type="term" value="P:tRNA processing"/>
    <property type="evidence" value="ECO:0007669"/>
    <property type="project" value="UniProtKB-KW"/>
</dbReference>
<organism evidence="7 8">
    <name type="scientific">Comamonas antarctica</name>
    <dbReference type="NCBI Taxonomy" id="2743470"/>
    <lineage>
        <taxon>Bacteria</taxon>
        <taxon>Pseudomonadati</taxon>
        <taxon>Pseudomonadota</taxon>
        <taxon>Betaproteobacteria</taxon>
        <taxon>Burkholderiales</taxon>
        <taxon>Comamonadaceae</taxon>
        <taxon>Comamonas</taxon>
    </lineage>
</organism>